<evidence type="ECO:0000313" key="1">
    <source>
        <dbReference type="EMBL" id="QPD04202.1"/>
    </source>
</evidence>
<dbReference type="KEGG" id="nkf:Nkreftii_001976"/>
<dbReference type="Gene3D" id="2.180.10.10">
    <property type="entry name" value="RHS repeat-associated core"/>
    <property type="match status" value="1"/>
</dbReference>
<accession>A0A7S8IYM2</accession>
<reference evidence="1 2" key="1">
    <citation type="journal article" date="2020" name="ISME J.">
        <title>Enrichment and physiological characterization of a novel comammox Nitrospira indicates ammonium inhibition of complete nitrification.</title>
        <authorList>
            <person name="Sakoula D."/>
            <person name="Koch H."/>
            <person name="Frank J."/>
            <person name="Jetten M.S.M."/>
            <person name="van Kessel M.A.H.J."/>
            <person name="Lucker S."/>
        </authorList>
    </citation>
    <scope>NUCLEOTIDE SEQUENCE [LARGE SCALE GENOMIC DNA]</scope>
    <source>
        <strain evidence="1">Comreactor17</strain>
    </source>
</reference>
<dbReference type="EMBL" id="CP047423">
    <property type="protein sequence ID" value="QPD04202.1"/>
    <property type="molecule type" value="Genomic_DNA"/>
</dbReference>
<protein>
    <recommendedName>
        <fullName evidence="3">Rhs family protein</fullName>
    </recommendedName>
</protein>
<evidence type="ECO:0000313" key="2">
    <source>
        <dbReference type="Proteomes" id="UP000593737"/>
    </source>
</evidence>
<gene>
    <name evidence="1" type="ORF">Nkreftii_001976</name>
</gene>
<dbReference type="Proteomes" id="UP000593737">
    <property type="component" value="Chromosome"/>
</dbReference>
<sequence>MIARLVSAILVTISVNSWNMVGFAETTRVKDGLIGPVRSVTVKKSGYSAMETYDRAGHLIDAVLDLSLANTGTHSLFRYDRDGHLEEELALDPSGRLIFRKRSIYVRDIEGRNTASVTVSDDGRFQNAEFSLYDQRGLLWEQLWVNSSTAYKSLFDVRGRRIYSAYYRKGALLNELRHRYDVLGRLHELVSYDDHGIVTARVTNDYDDAGKRTRSITQTFGDRRPHTWVTTYEYDSVGNWIKEQTSEQSPSSQTISSSTVPIVEERIIQYYYGADSDVVVLP</sequence>
<organism evidence="1 2">
    <name type="scientific">Candidatus Nitrospira kreftii</name>
    <dbReference type="NCBI Taxonomy" id="2652173"/>
    <lineage>
        <taxon>Bacteria</taxon>
        <taxon>Pseudomonadati</taxon>
        <taxon>Nitrospirota</taxon>
        <taxon>Nitrospiria</taxon>
        <taxon>Nitrospirales</taxon>
        <taxon>Nitrospiraceae</taxon>
        <taxon>Nitrospira</taxon>
    </lineage>
</organism>
<evidence type="ECO:0008006" key="3">
    <source>
        <dbReference type="Google" id="ProtNLM"/>
    </source>
</evidence>
<name>A0A7S8IYM2_9BACT</name>
<dbReference type="AlphaFoldDB" id="A0A7S8IYM2"/>
<proteinExistence type="predicted"/>